<reference evidence="1" key="1">
    <citation type="journal article" date="2013" name="Environ. Microbiol.">
        <title>Seasonally variable intestinal metagenomes of the red palm weevil (Rhynchophorus ferrugineus).</title>
        <authorList>
            <person name="Jia S."/>
            <person name="Zhang X."/>
            <person name="Zhang G."/>
            <person name="Yin A."/>
            <person name="Zhang S."/>
            <person name="Li F."/>
            <person name="Wang L."/>
            <person name="Zhao D."/>
            <person name="Yun Q."/>
            <person name="Tala"/>
            <person name="Wang J."/>
            <person name="Sun G."/>
            <person name="Baabdullah M."/>
            <person name="Yu X."/>
            <person name="Hu S."/>
            <person name="Al-Mssallem I.S."/>
            <person name="Yu J."/>
        </authorList>
    </citation>
    <scope>NUCLEOTIDE SEQUENCE</scope>
</reference>
<proteinExistence type="predicted"/>
<accession>A0A060CBJ2</accession>
<dbReference type="AlphaFoldDB" id="A0A060CBJ2"/>
<dbReference type="EMBL" id="KF122819">
    <property type="protein sequence ID" value="AIA90116.1"/>
    <property type="molecule type" value="Genomic_DNA"/>
</dbReference>
<organism evidence="1">
    <name type="scientific">uncultured Flavobacterium sp</name>
    <dbReference type="NCBI Taxonomy" id="165435"/>
    <lineage>
        <taxon>Bacteria</taxon>
        <taxon>Pseudomonadati</taxon>
        <taxon>Bacteroidota</taxon>
        <taxon>Flavobacteriia</taxon>
        <taxon>Flavobacteriales</taxon>
        <taxon>Flavobacteriaceae</taxon>
        <taxon>Flavobacterium</taxon>
        <taxon>environmental samples</taxon>
    </lineage>
</organism>
<name>A0A060CBJ2_9FLAO</name>
<protein>
    <submittedName>
        <fullName evidence="1">CAZy families CBM9 protein</fullName>
    </submittedName>
</protein>
<sequence>MNFSRVEWQYELDANGRYSRKKGENGKYLPEDNWVWTPCGQIAMHMPERWGYMYLSDKRVGQGTDTFRIPKASLCNASCGCCSMHRRNGMPKTNLTIKVCPNSI</sequence>
<evidence type="ECO:0000313" key="1">
    <source>
        <dbReference type="EMBL" id="AIA90116.1"/>
    </source>
</evidence>